<dbReference type="PROSITE" id="PS51904">
    <property type="entry name" value="GLYCOSYL_HYDROL_F25_2"/>
    <property type="match status" value="1"/>
</dbReference>
<dbReference type="Pfam" id="PF01183">
    <property type="entry name" value="Glyco_hydro_25"/>
    <property type="match status" value="1"/>
</dbReference>
<dbReference type="RefSeq" id="WP_011678852.1">
    <property type="nucleotide sequence ID" value="NC_008530.1"/>
</dbReference>
<evidence type="ECO:0000313" key="7">
    <source>
        <dbReference type="Proteomes" id="UP000000664"/>
    </source>
</evidence>
<keyword evidence="3" id="KW-0326">Glycosidase</keyword>
<dbReference type="PANTHER" id="PTHR34135:SF2">
    <property type="entry name" value="LYSOZYME"/>
    <property type="match status" value="1"/>
</dbReference>
<name>A0A805ZX25_LACGA</name>
<dbReference type="GeneID" id="29639071"/>
<protein>
    <submittedName>
        <fullName evidence="6">Lyzozyme M1 (1,4-beta-N-acetylmuramidase)</fullName>
    </submittedName>
</protein>
<dbReference type="GO" id="GO:0003796">
    <property type="term" value="F:lysozyme activity"/>
    <property type="evidence" value="ECO:0007669"/>
    <property type="project" value="InterPro"/>
</dbReference>
<dbReference type="InterPro" id="IPR003646">
    <property type="entry name" value="SH3-like_bac-type"/>
</dbReference>
<evidence type="ECO:0000256" key="2">
    <source>
        <dbReference type="ARBA" id="ARBA00022801"/>
    </source>
</evidence>
<dbReference type="AlphaFoldDB" id="A0A805ZX25"/>
<evidence type="ECO:0000256" key="3">
    <source>
        <dbReference type="ARBA" id="ARBA00023295"/>
    </source>
</evidence>
<dbReference type="KEGG" id="lga:LGAS_0695"/>
<reference evidence="6 7" key="1">
    <citation type="journal article" date="2006" name="Proc. Natl. Acad. Sci. U.S.A.">
        <title>Comparative genomics of the lactic acid bacteria.</title>
        <authorList>
            <person name="Makarova K."/>
            <person name="Slesarev A."/>
            <person name="Wolf Y."/>
            <person name="Sorokin A."/>
            <person name="Mirkin B."/>
            <person name="Koonin E."/>
            <person name="Pavlov A."/>
            <person name="Pavlova N."/>
            <person name="Karamychev V."/>
            <person name="Polouchine N."/>
            <person name="Shakhova V."/>
            <person name="Grigoriev I."/>
            <person name="Lou Y."/>
            <person name="Rohksar D."/>
            <person name="Lucas S."/>
            <person name="Huang K."/>
            <person name="Goodstein D.M."/>
            <person name="Hawkins T."/>
            <person name="Plengvidhya V."/>
            <person name="Welker D."/>
            <person name="Hughes J."/>
            <person name="Goh Y."/>
            <person name="Benson A."/>
            <person name="Baldwin K."/>
            <person name="Lee J.H."/>
            <person name="Diaz-Muniz I."/>
            <person name="Dosti B."/>
            <person name="Smeianov V."/>
            <person name="Wechter W."/>
            <person name="Barabote R."/>
            <person name="Lorca G."/>
            <person name="Altermann E."/>
            <person name="Barrangou R."/>
            <person name="Ganesan B."/>
            <person name="Xie Y."/>
            <person name="Rawsthorne H."/>
            <person name="Tamir D."/>
            <person name="Parker C."/>
            <person name="Breidt F."/>
            <person name="Broadbent J."/>
            <person name="Hutkins R."/>
            <person name="O'Sullivan D."/>
            <person name="Steele J."/>
            <person name="Unlu G."/>
            <person name="Saier M."/>
            <person name="Klaenhammer T."/>
            <person name="Richardson P."/>
            <person name="Kozyavkin S."/>
            <person name="Weimer B."/>
            <person name="Mills D."/>
        </authorList>
    </citation>
    <scope>NUCLEOTIDE SEQUENCE [LARGE SCALE GENOMIC DNA]</scope>
    <source>
        <strain evidence="6">ATCC 33323</strain>
        <strain evidence="7">ATCC 33323 / DSM 20243 / BCRC 14619 / CIP 102991 / JCM 1131 / KCTC 3163 / NCIMB 11718 / NCTC 13722 / AM63</strain>
    </source>
</reference>
<evidence type="ECO:0000259" key="4">
    <source>
        <dbReference type="SMART" id="SM00287"/>
    </source>
</evidence>
<keyword evidence="2" id="KW-0378">Hydrolase</keyword>
<comment type="similarity">
    <text evidence="1">Belongs to the glycosyl hydrolase 25 family.</text>
</comment>
<dbReference type="InterPro" id="IPR017853">
    <property type="entry name" value="GH"/>
</dbReference>
<accession>A0A805ZX25</accession>
<dbReference type="EMBL" id="CP000413">
    <property type="protein sequence ID" value="ABJ60026.1"/>
    <property type="molecule type" value="Genomic_DNA"/>
</dbReference>
<dbReference type="Gene3D" id="3.20.20.80">
    <property type="entry name" value="Glycosidases"/>
    <property type="match status" value="1"/>
</dbReference>
<organism evidence="6 7">
    <name type="scientific">Lactobacillus gasseri (strain ATCC 33323 / DSM 20243 / BCRC 14619 / CIP 102991 / JCM 1131 / KCTC 3163 / NCIMB 11718 / NCTC 13722 / AM63)</name>
    <dbReference type="NCBI Taxonomy" id="324831"/>
    <lineage>
        <taxon>Bacteria</taxon>
        <taxon>Bacillati</taxon>
        <taxon>Bacillota</taxon>
        <taxon>Bacilli</taxon>
        <taxon>Lactobacillales</taxon>
        <taxon>Lactobacillaceae</taxon>
        <taxon>Lactobacillus</taxon>
    </lineage>
</organism>
<evidence type="ECO:0000256" key="1">
    <source>
        <dbReference type="ARBA" id="ARBA00010646"/>
    </source>
</evidence>
<dbReference type="SUPFAM" id="SSF51445">
    <property type="entry name" value="(Trans)glycosidases"/>
    <property type="match status" value="1"/>
</dbReference>
<dbReference type="PANTHER" id="PTHR34135">
    <property type="entry name" value="LYSOZYME"/>
    <property type="match status" value="1"/>
</dbReference>
<dbReference type="GO" id="GO:0016052">
    <property type="term" value="P:carbohydrate catabolic process"/>
    <property type="evidence" value="ECO:0007669"/>
    <property type="project" value="TreeGrafter"/>
</dbReference>
<dbReference type="KEGG" id="lga:LGAS_0632"/>
<gene>
    <name evidence="5" type="ordered locus">LGAS_0632</name>
    <name evidence="6" type="ordered locus">LGAS_0695</name>
</gene>
<dbReference type="InterPro" id="IPR002053">
    <property type="entry name" value="Glyco_hydro_25"/>
</dbReference>
<dbReference type="CDD" id="cd06415">
    <property type="entry name" value="GH25_Cpl1-like"/>
    <property type="match status" value="1"/>
</dbReference>
<dbReference type="Proteomes" id="UP000000664">
    <property type="component" value="Chromosome"/>
</dbReference>
<dbReference type="GO" id="GO:0016998">
    <property type="term" value="P:cell wall macromolecule catabolic process"/>
    <property type="evidence" value="ECO:0007669"/>
    <property type="project" value="InterPro"/>
</dbReference>
<evidence type="ECO:0000313" key="5">
    <source>
        <dbReference type="EMBL" id="ABJ60026.1"/>
    </source>
</evidence>
<sequence length="310" mass="33701">MVEVAKRSYGVDVSSHNNGNYSGSKFAVVKVSEGLDYRNPKAQSQVSTARANSMLPMAYHYARFSGNSNVAIQEGNYAVTSAKAVGLEAGTYLACDYEQGSGNETRGDRETNTTAILSFLDTIVGAGYKPLLYSGAYLMRDKINTSRILAKYPNCLWVAAYPSGNGTAVSEPNFGYFPSMNGVAIWQFTDNWRGLNVDGNISLIDLKNDSKPVAQPSVAQSASEKTWTDVQGMTWHEEHGTFITGGAINLRWGANTQSTLITTLPAGSEVKYNAWARDSAGRVWLQQPRENGKNGYLVGRVGSEPWGTFK</sequence>
<dbReference type="SMART" id="SM00287">
    <property type="entry name" value="SH3b"/>
    <property type="match status" value="1"/>
</dbReference>
<dbReference type="Gene3D" id="2.30.30.40">
    <property type="entry name" value="SH3 Domains"/>
    <property type="match status" value="1"/>
</dbReference>
<proteinExistence type="inferred from homology"/>
<evidence type="ECO:0000313" key="6">
    <source>
        <dbReference type="EMBL" id="ABJ60087.1"/>
    </source>
</evidence>
<feature type="domain" description="SH3b" evidence="4">
    <location>
        <begin position="238"/>
        <end position="305"/>
    </location>
</feature>
<dbReference type="SMART" id="SM00641">
    <property type="entry name" value="Glyco_25"/>
    <property type="match status" value="1"/>
</dbReference>
<dbReference type="GO" id="GO:0009253">
    <property type="term" value="P:peptidoglycan catabolic process"/>
    <property type="evidence" value="ECO:0007669"/>
    <property type="project" value="InterPro"/>
</dbReference>
<dbReference type="InterPro" id="IPR018077">
    <property type="entry name" value="Glyco_hydro_fam25_subgr"/>
</dbReference>
<dbReference type="EMBL" id="CP000413">
    <property type="protein sequence ID" value="ABJ60087.1"/>
    <property type="molecule type" value="Genomic_DNA"/>
</dbReference>